<evidence type="ECO:0000313" key="1">
    <source>
        <dbReference type="EMBL" id="CBI16356.3"/>
    </source>
</evidence>
<name>D7SL28_VITVI</name>
<protein>
    <submittedName>
        <fullName evidence="1">Uncharacterized protein</fullName>
    </submittedName>
</protein>
<dbReference type="HOGENOM" id="CLU_3128174_0_0_1"/>
<dbReference type="AlphaFoldDB" id="D7SL28"/>
<dbReference type="STRING" id="29760.D7SL28"/>
<dbReference type="PaxDb" id="29760-VIT_06s0004g02350.t01"/>
<organism evidence="1 2">
    <name type="scientific">Vitis vinifera</name>
    <name type="common">Grape</name>
    <dbReference type="NCBI Taxonomy" id="29760"/>
    <lineage>
        <taxon>Eukaryota</taxon>
        <taxon>Viridiplantae</taxon>
        <taxon>Streptophyta</taxon>
        <taxon>Embryophyta</taxon>
        <taxon>Tracheophyta</taxon>
        <taxon>Spermatophyta</taxon>
        <taxon>Magnoliopsida</taxon>
        <taxon>eudicotyledons</taxon>
        <taxon>Gunneridae</taxon>
        <taxon>Pentapetalae</taxon>
        <taxon>rosids</taxon>
        <taxon>Vitales</taxon>
        <taxon>Vitaceae</taxon>
        <taxon>Viteae</taxon>
        <taxon>Vitis</taxon>
    </lineage>
</organism>
<evidence type="ECO:0000313" key="2">
    <source>
        <dbReference type="Proteomes" id="UP000009183"/>
    </source>
</evidence>
<sequence length="50" mass="6023">MIRFLRGLEYFIKSIKIKINSYMPIILKRSKTLIQNIFANHLNFNILKNI</sequence>
<dbReference type="Proteomes" id="UP000009183">
    <property type="component" value="Chromosome 6"/>
</dbReference>
<gene>
    <name evidence="1" type="ordered locus">VIT_06s0004g02350</name>
</gene>
<accession>D7SL28</accession>
<proteinExistence type="predicted"/>
<keyword evidence="2" id="KW-1185">Reference proteome</keyword>
<reference evidence="2" key="1">
    <citation type="journal article" date="2007" name="Nature">
        <title>The grapevine genome sequence suggests ancestral hexaploidization in major angiosperm phyla.</title>
        <authorList>
            <consortium name="The French-Italian Public Consortium for Grapevine Genome Characterization."/>
            <person name="Jaillon O."/>
            <person name="Aury J.-M."/>
            <person name="Noel B."/>
            <person name="Policriti A."/>
            <person name="Clepet C."/>
            <person name="Casagrande A."/>
            <person name="Choisne N."/>
            <person name="Aubourg S."/>
            <person name="Vitulo N."/>
            <person name="Jubin C."/>
            <person name="Vezzi A."/>
            <person name="Legeai F."/>
            <person name="Hugueney P."/>
            <person name="Dasilva C."/>
            <person name="Horner D."/>
            <person name="Mica E."/>
            <person name="Jublot D."/>
            <person name="Poulain J."/>
            <person name="Bruyere C."/>
            <person name="Billault A."/>
            <person name="Segurens B."/>
            <person name="Gouyvenoux M."/>
            <person name="Ugarte E."/>
            <person name="Cattonaro F."/>
            <person name="Anthouard V."/>
            <person name="Vico V."/>
            <person name="Del Fabbro C."/>
            <person name="Alaux M."/>
            <person name="Di Gaspero G."/>
            <person name="Dumas V."/>
            <person name="Felice N."/>
            <person name="Paillard S."/>
            <person name="Juman I."/>
            <person name="Moroldo M."/>
            <person name="Scalabrin S."/>
            <person name="Canaguier A."/>
            <person name="Le Clainche I."/>
            <person name="Malacrida G."/>
            <person name="Durand E."/>
            <person name="Pesole G."/>
            <person name="Laucou V."/>
            <person name="Chatelet P."/>
            <person name="Merdinoglu D."/>
            <person name="Delledonne M."/>
            <person name="Pezzotti M."/>
            <person name="Lecharny A."/>
            <person name="Scarpelli C."/>
            <person name="Artiguenave F."/>
            <person name="Pe M.E."/>
            <person name="Valle G."/>
            <person name="Morgante M."/>
            <person name="Caboche M."/>
            <person name="Adam-Blondon A.-F."/>
            <person name="Weissenbach J."/>
            <person name="Quetier F."/>
            <person name="Wincker P."/>
        </authorList>
    </citation>
    <scope>NUCLEOTIDE SEQUENCE [LARGE SCALE GENOMIC DNA]</scope>
    <source>
        <strain evidence="2">cv. Pinot noir / PN40024</strain>
    </source>
</reference>
<dbReference type="InParanoid" id="D7SL28"/>
<dbReference type="EMBL" id="FN594951">
    <property type="protein sequence ID" value="CBI16356.3"/>
    <property type="molecule type" value="Genomic_DNA"/>
</dbReference>